<accession>A0AAQ3RKN3</accession>
<keyword evidence="2" id="KW-1185">Reference proteome</keyword>
<proteinExistence type="predicted"/>
<organism evidence="1 2">
    <name type="scientific">Vigna mungo</name>
    <name type="common">Black gram</name>
    <name type="synonym">Phaseolus mungo</name>
    <dbReference type="NCBI Taxonomy" id="3915"/>
    <lineage>
        <taxon>Eukaryota</taxon>
        <taxon>Viridiplantae</taxon>
        <taxon>Streptophyta</taxon>
        <taxon>Embryophyta</taxon>
        <taxon>Tracheophyta</taxon>
        <taxon>Spermatophyta</taxon>
        <taxon>Magnoliopsida</taxon>
        <taxon>eudicotyledons</taxon>
        <taxon>Gunneridae</taxon>
        <taxon>Pentapetalae</taxon>
        <taxon>rosids</taxon>
        <taxon>fabids</taxon>
        <taxon>Fabales</taxon>
        <taxon>Fabaceae</taxon>
        <taxon>Papilionoideae</taxon>
        <taxon>50 kb inversion clade</taxon>
        <taxon>NPAAA clade</taxon>
        <taxon>indigoferoid/millettioid clade</taxon>
        <taxon>Phaseoleae</taxon>
        <taxon>Vigna</taxon>
    </lineage>
</organism>
<protein>
    <submittedName>
        <fullName evidence="1">Uncharacterized protein</fullName>
    </submittedName>
</protein>
<gene>
    <name evidence="1" type="ORF">V8G54_029782</name>
</gene>
<evidence type="ECO:0000313" key="2">
    <source>
        <dbReference type="Proteomes" id="UP001374535"/>
    </source>
</evidence>
<sequence>MSTTDGVEHVLFSHALVLDDPFPKERTRRSSTPFTDGKSCLLWRTCVTAAAVGLFITRPPSTAEHKVLPSTEAKLNGLKWLGVADVARHTFQSSKSKLGDSDASAREKTKGAELLRSKQGIRSGLHVSFKVNNRPSSFLWNTCFNTLSMLLEENFRRRRNTPPDLNL</sequence>
<dbReference type="Proteomes" id="UP001374535">
    <property type="component" value="Chromosome 9"/>
</dbReference>
<evidence type="ECO:0000313" key="1">
    <source>
        <dbReference type="EMBL" id="WVY97631.1"/>
    </source>
</evidence>
<reference evidence="1 2" key="1">
    <citation type="journal article" date="2023" name="Life. Sci Alliance">
        <title>Evolutionary insights into 3D genome organization and epigenetic landscape of Vigna mungo.</title>
        <authorList>
            <person name="Junaid A."/>
            <person name="Singh B."/>
            <person name="Bhatia S."/>
        </authorList>
    </citation>
    <scope>NUCLEOTIDE SEQUENCE [LARGE SCALE GENOMIC DNA]</scope>
    <source>
        <strain evidence="1">Urdbean</strain>
    </source>
</reference>
<dbReference type="AlphaFoldDB" id="A0AAQ3RKN3"/>
<dbReference type="EMBL" id="CP144692">
    <property type="protein sequence ID" value="WVY97631.1"/>
    <property type="molecule type" value="Genomic_DNA"/>
</dbReference>
<name>A0AAQ3RKN3_VIGMU</name>